<keyword evidence="2" id="KW-0547">Nucleotide-binding</keyword>
<dbReference type="PANTHER" id="PTHR24223:SF353">
    <property type="entry name" value="ABC TRANSPORTER ATP-BINDING PROTEIN_PERMEASE VMR1-RELATED"/>
    <property type="match status" value="1"/>
</dbReference>
<evidence type="ECO:0000256" key="3">
    <source>
        <dbReference type="ARBA" id="ARBA00022840"/>
    </source>
</evidence>
<protein>
    <submittedName>
        <fullName evidence="4">LALA0S21e00100g1_1</fullName>
    </submittedName>
</protein>
<dbReference type="GeneID" id="34688639"/>
<keyword evidence="3" id="KW-0067">ATP-binding</keyword>
<evidence type="ECO:0000256" key="2">
    <source>
        <dbReference type="ARBA" id="ARBA00022741"/>
    </source>
</evidence>
<organism evidence="4 5">
    <name type="scientific">Lachancea lanzarotensis</name>
    <dbReference type="NCBI Taxonomy" id="1245769"/>
    <lineage>
        <taxon>Eukaryota</taxon>
        <taxon>Fungi</taxon>
        <taxon>Dikarya</taxon>
        <taxon>Ascomycota</taxon>
        <taxon>Saccharomycotina</taxon>
        <taxon>Saccharomycetes</taxon>
        <taxon>Saccharomycetales</taxon>
        <taxon>Saccharomycetaceae</taxon>
        <taxon>Lachancea</taxon>
    </lineage>
</organism>
<reference evidence="4 5" key="1">
    <citation type="submission" date="2014-12" db="EMBL/GenBank/DDBJ databases">
        <authorList>
            <person name="Neuveglise Cecile"/>
        </authorList>
    </citation>
    <scope>NUCLEOTIDE SEQUENCE [LARGE SCALE GENOMIC DNA]</scope>
    <source>
        <strain evidence="4 5">CBS 12615</strain>
    </source>
</reference>
<sequence length="100" mass="11411">MLLDEATASIDYNSDTKLQQTIREEFSGSTVLTIAHRLRSIIDYDKILVMDAGEVKEYDHPYSLLLNKNSIFYSMCEDSGELESLLQLAKESFVKKLNSK</sequence>
<keyword evidence="1" id="KW-0677">Repeat</keyword>
<dbReference type="EMBL" id="LN736380">
    <property type="protein sequence ID" value="CEP65067.1"/>
    <property type="molecule type" value="Genomic_DNA"/>
</dbReference>
<dbReference type="InterPro" id="IPR027417">
    <property type="entry name" value="P-loop_NTPase"/>
</dbReference>
<proteinExistence type="predicted"/>
<evidence type="ECO:0000313" key="5">
    <source>
        <dbReference type="Proteomes" id="UP000054304"/>
    </source>
</evidence>
<name>A0A0C7NBC8_9SACH</name>
<dbReference type="STRING" id="1245769.A0A0C7NBC8"/>
<gene>
    <name evidence="4" type="ORF">LALA0_S21e00100g</name>
</gene>
<dbReference type="AlphaFoldDB" id="A0A0C7NBC8"/>
<keyword evidence="5" id="KW-1185">Reference proteome</keyword>
<accession>A0A0C7NBC8</accession>
<dbReference type="PANTHER" id="PTHR24223">
    <property type="entry name" value="ATP-BINDING CASSETTE SUB-FAMILY C"/>
    <property type="match status" value="1"/>
</dbReference>
<evidence type="ECO:0000256" key="1">
    <source>
        <dbReference type="ARBA" id="ARBA00022737"/>
    </source>
</evidence>
<dbReference type="OrthoDB" id="6500128at2759"/>
<dbReference type="SUPFAM" id="SSF52540">
    <property type="entry name" value="P-loop containing nucleoside triphosphate hydrolases"/>
    <property type="match status" value="1"/>
</dbReference>
<dbReference type="GO" id="GO:0042626">
    <property type="term" value="F:ATPase-coupled transmembrane transporter activity"/>
    <property type="evidence" value="ECO:0007669"/>
    <property type="project" value="TreeGrafter"/>
</dbReference>
<dbReference type="GO" id="GO:0000329">
    <property type="term" value="C:fungal-type vacuole membrane"/>
    <property type="evidence" value="ECO:0007669"/>
    <property type="project" value="TreeGrafter"/>
</dbReference>
<evidence type="ECO:0000313" key="4">
    <source>
        <dbReference type="EMBL" id="CEP65067.1"/>
    </source>
</evidence>
<dbReference type="Gene3D" id="3.40.50.300">
    <property type="entry name" value="P-loop containing nucleotide triphosphate hydrolases"/>
    <property type="match status" value="1"/>
</dbReference>
<dbReference type="GO" id="GO:0005524">
    <property type="term" value="F:ATP binding"/>
    <property type="evidence" value="ECO:0007669"/>
    <property type="project" value="UniProtKB-KW"/>
</dbReference>
<dbReference type="HOGENOM" id="CLU_000604_61_8_1"/>
<dbReference type="InterPro" id="IPR050173">
    <property type="entry name" value="ABC_transporter_C-like"/>
</dbReference>
<dbReference type="RefSeq" id="XP_022631257.1">
    <property type="nucleotide sequence ID" value="XM_022770499.1"/>
</dbReference>
<dbReference type="Proteomes" id="UP000054304">
    <property type="component" value="Unassembled WGS sequence"/>
</dbReference>